<dbReference type="Proteomes" id="UP000002051">
    <property type="component" value="Unassembled WGS sequence"/>
</dbReference>
<name>A0A072TYU6_MEDTR</name>
<protein>
    <submittedName>
        <fullName evidence="1 2">Uncharacterized protein</fullName>
    </submittedName>
</protein>
<reference evidence="1 3" key="2">
    <citation type="journal article" date="2014" name="BMC Genomics">
        <title>An improved genome release (version Mt4.0) for the model legume Medicago truncatula.</title>
        <authorList>
            <person name="Tang H."/>
            <person name="Krishnakumar V."/>
            <person name="Bidwell S."/>
            <person name="Rosen B."/>
            <person name="Chan A."/>
            <person name="Zhou S."/>
            <person name="Gentzbittel L."/>
            <person name="Childs K.L."/>
            <person name="Yandell M."/>
            <person name="Gundlach H."/>
            <person name="Mayer K.F."/>
            <person name="Schwartz D.C."/>
            <person name="Town C.D."/>
        </authorList>
    </citation>
    <scope>GENOME REANNOTATION</scope>
    <source>
        <strain evidence="1">A17</strain>
        <strain evidence="2 3">cv. Jemalong A17</strain>
    </source>
</reference>
<dbReference type="EnsemblPlants" id="KEH22028">
    <property type="protein sequence ID" value="KEH22028"/>
    <property type="gene ID" value="MTR_7g029185"/>
</dbReference>
<gene>
    <name evidence="1" type="ordered locus">MTR_7g029185</name>
</gene>
<accession>A0A072TYU6</accession>
<organism evidence="1 3">
    <name type="scientific">Medicago truncatula</name>
    <name type="common">Barrel medic</name>
    <name type="synonym">Medicago tribuloides</name>
    <dbReference type="NCBI Taxonomy" id="3880"/>
    <lineage>
        <taxon>Eukaryota</taxon>
        <taxon>Viridiplantae</taxon>
        <taxon>Streptophyta</taxon>
        <taxon>Embryophyta</taxon>
        <taxon>Tracheophyta</taxon>
        <taxon>Spermatophyta</taxon>
        <taxon>Magnoliopsida</taxon>
        <taxon>eudicotyledons</taxon>
        <taxon>Gunneridae</taxon>
        <taxon>Pentapetalae</taxon>
        <taxon>rosids</taxon>
        <taxon>fabids</taxon>
        <taxon>Fabales</taxon>
        <taxon>Fabaceae</taxon>
        <taxon>Papilionoideae</taxon>
        <taxon>50 kb inversion clade</taxon>
        <taxon>NPAAA clade</taxon>
        <taxon>Hologalegina</taxon>
        <taxon>IRL clade</taxon>
        <taxon>Trifolieae</taxon>
        <taxon>Medicago</taxon>
    </lineage>
</organism>
<reference evidence="2" key="3">
    <citation type="submission" date="2015-04" db="UniProtKB">
        <authorList>
            <consortium name="EnsemblPlants"/>
        </authorList>
    </citation>
    <scope>IDENTIFICATION</scope>
    <source>
        <strain evidence="2">cv. Jemalong A17</strain>
    </source>
</reference>
<dbReference type="EMBL" id="CM001223">
    <property type="protein sequence ID" value="KEH22028.1"/>
    <property type="molecule type" value="Genomic_DNA"/>
</dbReference>
<keyword evidence="3" id="KW-1185">Reference proteome</keyword>
<evidence type="ECO:0000313" key="3">
    <source>
        <dbReference type="Proteomes" id="UP000002051"/>
    </source>
</evidence>
<reference evidence="1 3" key="1">
    <citation type="journal article" date="2011" name="Nature">
        <title>The Medicago genome provides insight into the evolution of rhizobial symbioses.</title>
        <authorList>
            <person name="Young N.D."/>
            <person name="Debelle F."/>
            <person name="Oldroyd G.E."/>
            <person name="Geurts R."/>
            <person name="Cannon S.B."/>
            <person name="Udvardi M.K."/>
            <person name="Benedito V.A."/>
            <person name="Mayer K.F."/>
            <person name="Gouzy J."/>
            <person name="Schoof H."/>
            <person name="Van de Peer Y."/>
            <person name="Proost S."/>
            <person name="Cook D.R."/>
            <person name="Meyers B.C."/>
            <person name="Spannagl M."/>
            <person name="Cheung F."/>
            <person name="De Mita S."/>
            <person name="Krishnakumar V."/>
            <person name="Gundlach H."/>
            <person name="Zhou S."/>
            <person name="Mudge J."/>
            <person name="Bharti A.K."/>
            <person name="Murray J.D."/>
            <person name="Naoumkina M.A."/>
            <person name="Rosen B."/>
            <person name="Silverstein K.A."/>
            <person name="Tang H."/>
            <person name="Rombauts S."/>
            <person name="Zhao P.X."/>
            <person name="Zhou P."/>
            <person name="Barbe V."/>
            <person name="Bardou P."/>
            <person name="Bechner M."/>
            <person name="Bellec A."/>
            <person name="Berger A."/>
            <person name="Berges H."/>
            <person name="Bidwell S."/>
            <person name="Bisseling T."/>
            <person name="Choisne N."/>
            <person name="Couloux A."/>
            <person name="Denny R."/>
            <person name="Deshpande S."/>
            <person name="Dai X."/>
            <person name="Doyle J.J."/>
            <person name="Dudez A.M."/>
            <person name="Farmer A.D."/>
            <person name="Fouteau S."/>
            <person name="Franken C."/>
            <person name="Gibelin C."/>
            <person name="Gish J."/>
            <person name="Goldstein S."/>
            <person name="Gonzalez A.J."/>
            <person name="Green P.J."/>
            <person name="Hallab A."/>
            <person name="Hartog M."/>
            <person name="Hua A."/>
            <person name="Humphray S.J."/>
            <person name="Jeong D.H."/>
            <person name="Jing Y."/>
            <person name="Jocker A."/>
            <person name="Kenton S.M."/>
            <person name="Kim D.J."/>
            <person name="Klee K."/>
            <person name="Lai H."/>
            <person name="Lang C."/>
            <person name="Lin S."/>
            <person name="Macmil S.L."/>
            <person name="Magdelenat G."/>
            <person name="Matthews L."/>
            <person name="McCorrison J."/>
            <person name="Monaghan E.L."/>
            <person name="Mun J.H."/>
            <person name="Najar F.Z."/>
            <person name="Nicholson C."/>
            <person name="Noirot C."/>
            <person name="O'Bleness M."/>
            <person name="Paule C.R."/>
            <person name="Poulain J."/>
            <person name="Prion F."/>
            <person name="Qin B."/>
            <person name="Qu C."/>
            <person name="Retzel E.F."/>
            <person name="Riddle C."/>
            <person name="Sallet E."/>
            <person name="Samain S."/>
            <person name="Samson N."/>
            <person name="Sanders I."/>
            <person name="Saurat O."/>
            <person name="Scarpelli C."/>
            <person name="Schiex T."/>
            <person name="Segurens B."/>
            <person name="Severin A.J."/>
            <person name="Sherrier D.J."/>
            <person name="Shi R."/>
            <person name="Sims S."/>
            <person name="Singer S.R."/>
            <person name="Sinharoy S."/>
            <person name="Sterck L."/>
            <person name="Viollet A."/>
            <person name="Wang B.B."/>
            <person name="Wang K."/>
            <person name="Wang M."/>
            <person name="Wang X."/>
            <person name="Warfsmann J."/>
            <person name="Weissenbach J."/>
            <person name="White D.D."/>
            <person name="White J.D."/>
            <person name="Wiley G.B."/>
            <person name="Wincker P."/>
            <person name="Xing Y."/>
            <person name="Yang L."/>
            <person name="Yao Z."/>
            <person name="Ying F."/>
            <person name="Zhai J."/>
            <person name="Zhou L."/>
            <person name="Zuber A."/>
            <person name="Denarie J."/>
            <person name="Dixon R.A."/>
            <person name="May G.D."/>
            <person name="Schwartz D.C."/>
            <person name="Rogers J."/>
            <person name="Quetier F."/>
            <person name="Town C.D."/>
            <person name="Roe B.A."/>
        </authorList>
    </citation>
    <scope>NUCLEOTIDE SEQUENCE [LARGE SCALE GENOMIC DNA]</scope>
    <source>
        <strain evidence="1">A17</strain>
        <strain evidence="2 3">cv. Jemalong A17</strain>
    </source>
</reference>
<evidence type="ECO:0000313" key="2">
    <source>
        <dbReference type="EnsemblPlants" id="KEH22028"/>
    </source>
</evidence>
<proteinExistence type="predicted"/>
<evidence type="ECO:0000313" key="1">
    <source>
        <dbReference type="EMBL" id="KEH22028.1"/>
    </source>
</evidence>
<dbReference type="HOGENOM" id="CLU_2200890_0_0_1"/>
<sequence>MSKDDWHQREELSSGIDSVDCLSWRCLNGCRFFICISLGGGENDEVWKWRRRLFAWEEEVVGELRLLLQTVTLEVNKEDMWLWNLETSNAFSVRSAYIFLTAQPIVTL</sequence>
<dbReference type="AlphaFoldDB" id="A0A072TYU6"/>